<name>A0A5C4T3K5_9BACL</name>
<accession>A0A5C4T3K5</accession>
<dbReference type="InterPro" id="IPR027304">
    <property type="entry name" value="Trigger_fact/SurA_dom_sf"/>
</dbReference>
<evidence type="ECO:0000313" key="1">
    <source>
        <dbReference type="EMBL" id="TNJ63355.1"/>
    </source>
</evidence>
<dbReference type="OrthoDB" id="4229635at2"/>
<gene>
    <name evidence="1" type="ORF">FE784_25895</name>
</gene>
<dbReference type="EMBL" id="VDCQ01000044">
    <property type="protein sequence ID" value="TNJ63355.1"/>
    <property type="molecule type" value="Genomic_DNA"/>
</dbReference>
<keyword evidence="1" id="KW-0413">Isomerase</keyword>
<organism evidence="1 2">
    <name type="scientific">Paenibacillus hemerocallicola</name>
    <dbReference type="NCBI Taxonomy" id="1172614"/>
    <lineage>
        <taxon>Bacteria</taxon>
        <taxon>Bacillati</taxon>
        <taxon>Bacillota</taxon>
        <taxon>Bacilli</taxon>
        <taxon>Bacillales</taxon>
        <taxon>Paenibacillaceae</taxon>
        <taxon>Paenibacillus</taxon>
    </lineage>
</organism>
<dbReference type="GO" id="GO:0016853">
    <property type="term" value="F:isomerase activity"/>
    <property type="evidence" value="ECO:0007669"/>
    <property type="project" value="UniProtKB-KW"/>
</dbReference>
<protein>
    <submittedName>
        <fullName evidence="1">Peptidyl-prolyl cis-trans isomerase</fullName>
    </submittedName>
</protein>
<dbReference type="Proteomes" id="UP000307943">
    <property type="component" value="Unassembled WGS sequence"/>
</dbReference>
<keyword evidence="2" id="KW-1185">Reference proteome</keyword>
<dbReference type="AlphaFoldDB" id="A0A5C4T3K5"/>
<dbReference type="SUPFAM" id="SSF109998">
    <property type="entry name" value="Triger factor/SurA peptide-binding domain-like"/>
    <property type="match status" value="1"/>
</dbReference>
<evidence type="ECO:0000313" key="2">
    <source>
        <dbReference type="Proteomes" id="UP000307943"/>
    </source>
</evidence>
<reference evidence="1 2" key="1">
    <citation type="submission" date="2019-05" db="EMBL/GenBank/DDBJ databases">
        <title>We sequenced the genome of Paenibacillus hemerocallicola KCTC 33185 for further insight into its adaptation and study the phylogeny of Paenibacillus.</title>
        <authorList>
            <person name="Narsing Rao M.P."/>
        </authorList>
    </citation>
    <scope>NUCLEOTIDE SEQUENCE [LARGE SCALE GENOMIC DNA]</scope>
    <source>
        <strain evidence="1 2">KCTC 33185</strain>
    </source>
</reference>
<sequence length="361" mass="40621">MKRIVSRGVWITALVSAALLLAIVIIGKSRSSFLGDGERAVVAMIDGEPVTVAEFRLIMTARRAEIYRYFQQSYNAGDSSQFWTSSYGGEVPLQKLKMAAINESATIKVQQLWAKQEGVVQEIGYPAFLRRWEEENASRAKAASRNLIVYGPTRYEKLPYYDIVFGNLAAELKKKLVPSIAPSDRELHDYYERHKEELYKKEDAIHVQVVSVPFPYGDAAGTENLRTAMNGLRIRWLESGAVEPPLQANGPESSEISKNWTVGRRTIDDSTLANDTKYSPLVTEAARKLSGSEVSAVIEESGVFTLLGGVEKTVQGYIPFDEAKTNMKALLLDRRYEEEVMKRVRQAQIRINEPVYNRIDM</sequence>
<proteinExistence type="predicted"/>
<comment type="caution">
    <text evidence="1">The sequence shown here is derived from an EMBL/GenBank/DDBJ whole genome shotgun (WGS) entry which is preliminary data.</text>
</comment>
<dbReference type="RefSeq" id="WP_139605167.1">
    <property type="nucleotide sequence ID" value="NZ_VDCQ01000044.1"/>
</dbReference>